<evidence type="ECO:0000313" key="3">
    <source>
        <dbReference type="Proteomes" id="UP000461730"/>
    </source>
</evidence>
<dbReference type="RefSeq" id="WP_157304829.1">
    <property type="nucleotide sequence ID" value="NZ_WRXN01000001.1"/>
</dbReference>
<dbReference type="InterPro" id="IPR016040">
    <property type="entry name" value="NAD(P)-bd_dom"/>
</dbReference>
<dbReference type="EMBL" id="WRXN01000001">
    <property type="protein sequence ID" value="MVT07438.1"/>
    <property type="molecule type" value="Genomic_DNA"/>
</dbReference>
<feature type="domain" description="NAD(P)-binding" evidence="1">
    <location>
        <begin position="4"/>
        <end position="332"/>
    </location>
</feature>
<dbReference type="Gene3D" id="3.40.50.720">
    <property type="entry name" value="NAD(P)-binding Rossmann-like Domain"/>
    <property type="match status" value="1"/>
</dbReference>
<keyword evidence="3" id="KW-1185">Reference proteome</keyword>
<dbReference type="AlphaFoldDB" id="A0A7K1TZA5"/>
<protein>
    <submittedName>
        <fullName evidence="2">NAD-dependent epimerase/dehydratase family protein</fullName>
    </submittedName>
</protein>
<dbReference type="SUPFAM" id="SSF51735">
    <property type="entry name" value="NAD(P)-binding Rossmann-fold domains"/>
    <property type="match status" value="1"/>
</dbReference>
<dbReference type="Proteomes" id="UP000461730">
    <property type="component" value="Unassembled WGS sequence"/>
</dbReference>
<name>A0A7K1TZA5_9BACT</name>
<reference evidence="2 3" key="1">
    <citation type="submission" date="2019-12" db="EMBL/GenBank/DDBJ databases">
        <title>Chitinophaga sp. strain ysch24 (GDMCC 1.1355), whole genome shotgun sequence.</title>
        <authorList>
            <person name="Zhang X."/>
        </authorList>
    </citation>
    <scope>NUCLEOTIDE SEQUENCE [LARGE SCALE GENOMIC DNA]</scope>
    <source>
        <strain evidence="3">ysch24</strain>
    </source>
</reference>
<comment type="caution">
    <text evidence="2">The sequence shown here is derived from an EMBL/GenBank/DDBJ whole genome shotgun (WGS) entry which is preliminary data.</text>
</comment>
<dbReference type="Pfam" id="PF16363">
    <property type="entry name" value="GDP_Man_Dehyd"/>
    <property type="match status" value="1"/>
</dbReference>
<dbReference type="InterPro" id="IPR036291">
    <property type="entry name" value="NAD(P)-bd_dom_sf"/>
</dbReference>
<sequence length="341" mass="38801">MRYLITGGCGFLGSNLAAEVLRKGDELFVFDNLYRTGTEKNLEWLKSLGKFKFYHADIRSYNDVEYAVRDARPDILFHLAGQVAMTTSLDNPRFDFEVNVLGGNNVLEAVRKYSPETIVTYSSTNKVYGDLEEIAYEETATRYIAKGYESGFSEDLPLNFQSPYGCSKGATDQYMRDYARMFDIRTIVFRHSSIFGGRQFATADQGWVGWFVKQAVDIKKGALKEQFTISGNGKQVRDILFADDLISCYFSAVANIDKTRGQVYNIGGGIDNSLSLLELFGILEQKLDVKMNYKQLPWRKSDQKVFVAEISKASREFGWKPGMNKFQGVEEMYKWVQNSNI</sequence>
<accession>A0A7K1TZA5</accession>
<organism evidence="2 3">
    <name type="scientific">Chitinophaga tropicalis</name>
    <dbReference type="NCBI Taxonomy" id="2683588"/>
    <lineage>
        <taxon>Bacteria</taxon>
        <taxon>Pseudomonadati</taxon>
        <taxon>Bacteroidota</taxon>
        <taxon>Chitinophagia</taxon>
        <taxon>Chitinophagales</taxon>
        <taxon>Chitinophagaceae</taxon>
        <taxon>Chitinophaga</taxon>
    </lineage>
</organism>
<proteinExistence type="predicted"/>
<gene>
    <name evidence="2" type="ORF">GO493_04125</name>
</gene>
<evidence type="ECO:0000313" key="2">
    <source>
        <dbReference type="EMBL" id="MVT07438.1"/>
    </source>
</evidence>
<dbReference type="PANTHER" id="PTHR43000">
    <property type="entry name" value="DTDP-D-GLUCOSE 4,6-DEHYDRATASE-RELATED"/>
    <property type="match status" value="1"/>
</dbReference>
<evidence type="ECO:0000259" key="1">
    <source>
        <dbReference type="Pfam" id="PF16363"/>
    </source>
</evidence>